<organism evidence="2 3">
    <name type="scientific">Cynara cardunculus var. scolymus</name>
    <name type="common">Globe artichoke</name>
    <name type="synonym">Cynara scolymus</name>
    <dbReference type="NCBI Taxonomy" id="59895"/>
    <lineage>
        <taxon>Eukaryota</taxon>
        <taxon>Viridiplantae</taxon>
        <taxon>Streptophyta</taxon>
        <taxon>Embryophyta</taxon>
        <taxon>Tracheophyta</taxon>
        <taxon>Spermatophyta</taxon>
        <taxon>Magnoliopsida</taxon>
        <taxon>eudicotyledons</taxon>
        <taxon>Gunneridae</taxon>
        <taxon>Pentapetalae</taxon>
        <taxon>asterids</taxon>
        <taxon>campanulids</taxon>
        <taxon>Asterales</taxon>
        <taxon>Asteraceae</taxon>
        <taxon>Carduoideae</taxon>
        <taxon>Cardueae</taxon>
        <taxon>Carduinae</taxon>
        <taxon>Cynara</taxon>
    </lineage>
</organism>
<name>A0A103XZ95_CYNCS</name>
<dbReference type="PANTHER" id="PTHR33401:SF3">
    <property type="entry name" value="LOW AFFINITY POTASSIUM TRANSPORT SYSTEM PROTEIN"/>
    <property type="match status" value="1"/>
</dbReference>
<dbReference type="Gramene" id="KVH99570">
    <property type="protein sequence ID" value="KVH99570"/>
    <property type="gene ID" value="Ccrd_022191"/>
</dbReference>
<dbReference type="AlphaFoldDB" id="A0A103XZ95"/>
<dbReference type="PANTHER" id="PTHR33401">
    <property type="entry name" value="LIGHT-HARVESTING COMPLEX-LIKE PROTEIN OHP2, CHLOROPLASTIC"/>
    <property type="match status" value="1"/>
</dbReference>
<dbReference type="OrthoDB" id="1875894at2759"/>
<dbReference type="EMBL" id="LEKV01003439">
    <property type="protein sequence ID" value="KVH99570.1"/>
    <property type="molecule type" value="Genomic_DNA"/>
</dbReference>
<accession>A0A103XZ95</accession>
<gene>
    <name evidence="2" type="ORF">Ccrd_022191</name>
</gene>
<feature type="region of interest" description="Disordered" evidence="1">
    <location>
        <begin position="174"/>
        <end position="200"/>
    </location>
</feature>
<keyword evidence="3" id="KW-1185">Reference proteome</keyword>
<proteinExistence type="predicted"/>
<protein>
    <submittedName>
        <fullName evidence="2">Uncharacterized protein</fullName>
    </submittedName>
</protein>
<evidence type="ECO:0000313" key="2">
    <source>
        <dbReference type="EMBL" id="KVH99570.1"/>
    </source>
</evidence>
<reference evidence="2 3" key="1">
    <citation type="journal article" date="2016" name="Sci. Rep.">
        <title>The genome sequence of the outbreeding globe artichoke constructed de novo incorporating a phase-aware low-pass sequencing strategy of F1 progeny.</title>
        <authorList>
            <person name="Scaglione D."/>
            <person name="Reyes-Chin-Wo S."/>
            <person name="Acquadro A."/>
            <person name="Froenicke L."/>
            <person name="Portis E."/>
            <person name="Beitel C."/>
            <person name="Tirone M."/>
            <person name="Mauro R."/>
            <person name="Lo Monaco A."/>
            <person name="Mauromicale G."/>
            <person name="Faccioli P."/>
            <person name="Cattivelli L."/>
            <person name="Rieseberg L."/>
            <person name="Michelmore R."/>
            <person name="Lanteri S."/>
        </authorList>
    </citation>
    <scope>NUCLEOTIDE SEQUENCE [LARGE SCALE GENOMIC DNA]</scope>
    <source>
        <strain evidence="2">2C</strain>
    </source>
</reference>
<sequence>MLLAVEGGRFFSSSASGYSNGLNLLLLGHKKEEKPMRVTPWNQYHLVDQESDPDPDPDHQLAANNKRCVCGCASFSCFGHSAAGIESPSIGPTHQHVLKASCDLEKVEETLPTSDFVGGDGNSTNVTCLKSSLKRPAIGGVNNGDEVENAPGQIDRRSVQWTDVSGGELVEIREFEPSEHSDSDDEFEHSSGKTCSCRIM</sequence>
<dbReference type="OMA" id="GHKNDQK"/>
<dbReference type="STRING" id="59895.A0A103XZ95"/>
<dbReference type="Proteomes" id="UP000243975">
    <property type="component" value="Unassembled WGS sequence"/>
</dbReference>
<evidence type="ECO:0000313" key="3">
    <source>
        <dbReference type="Proteomes" id="UP000243975"/>
    </source>
</evidence>
<comment type="caution">
    <text evidence="2">The sequence shown here is derived from an EMBL/GenBank/DDBJ whole genome shotgun (WGS) entry which is preliminary data.</text>
</comment>
<evidence type="ECO:0000256" key="1">
    <source>
        <dbReference type="SAM" id="MobiDB-lite"/>
    </source>
</evidence>